<name>C4ZJP2_THASP</name>
<keyword evidence="3" id="KW-1185">Reference proteome</keyword>
<dbReference type="KEGG" id="tmz:Tmz1t_1669"/>
<dbReference type="SUPFAM" id="SSF101386">
    <property type="entry name" value="all-alpha NTP pyrophosphatases"/>
    <property type="match status" value="1"/>
</dbReference>
<dbReference type="GO" id="GO:0047429">
    <property type="term" value="F:nucleoside triphosphate diphosphatase activity"/>
    <property type="evidence" value="ECO:0007669"/>
    <property type="project" value="InterPro"/>
</dbReference>
<dbReference type="PIRSF" id="PIRSF029826">
    <property type="entry name" value="UCP029826_pph"/>
    <property type="match status" value="1"/>
</dbReference>
<organism evidence="2 3">
    <name type="scientific">Thauera aminoaromatica</name>
    <dbReference type="NCBI Taxonomy" id="164330"/>
    <lineage>
        <taxon>Bacteria</taxon>
        <taxon>Pseudomonadati</taxon>
        <taxon>Pseudomonadota</taxon>
        <taxon>Betaproteobacteria</taxon>
        <taxon>Rhodocyclales</taxon>
        <taxon>Zoogloeaceae</taxon>
        <taxon>Thauera</taxon>
    </lineage>
</organism>
<feature type="region of interest" description="Disordered" evidence="1">
    <location>
        <begin position="1"/>
        <end position="30"/>
    </location>
</feature>
<dbReference type="GO" id="GO:0009143">
    <property type="term" value="P:nucleoside triphosphate catabolic process"/>
    <property type="evidence" value="ECO:0007669"/>
    <property type="project" value="InterPro"/>
</dbReference>
<dbReference type="CDD" id="cd11537">
    <property type="entry name" value="NTP-PPase_RS21-C6_like"/>
    <property type="match status" value="1"/>
</dbReference>
<evidence type="ECO:0000313" key="2">
    <source>
        <dbReference type="EMBL" id="ACK54424.1"/>
    </source>
</evidence>
<dbReference type="AlphaFoldDB" id="C4ZJP2"/>
<dbReference type="Proteomes" id="UP000002186">
    <property type="component" value="Chromosome"/>
</dbReference>
<proteinExistence type="predicted"/>
<accession>C4ZJP2</accession>
<dbReference type="InterPro" id="IPR025984">
    <property type="entry name" value="DCTPP"/>
</dbReference>
<feature type="compositionally biased region" description="Low complexity" evidence="1">
    <location>
        <begin position="19"/>
        <end position="28"/>
    </location>
</feature>
<keyword evidence="2" id="KW-0378">Hydrolase</keyword>
<dbReference type="InterPro" id="IPR052555">
    <property type="entry name" value="dCTP_Pyrophosphatase"/>
</dbReference>
<dbReference type="PANTHER" id="PTHR46523">
    <property type="entry name" value="DCTP PYROPHOSPHATASE 1"/>
    <property type="match status" value="1"/>
</dbReference>
<dbReference type="eggNOG" id="COG1694">
    <property type="taxonomic scope" value="Bacteria"/>
</dbReference>
<reference evidence="3" key="1">
    <citation type="submission" date="2009-05" db="EMBL/GenBank/DDBJ databases">
        <title>Complete sequence of chromosome of Thauera sp. MZ1T.</title>
        <authorList>
            <consortium name="US DOE Joint Genome Institute"/>
            <person name="Lucas S."/>
            <person name="Copeland A."/>
            <person name="Lapidus A."/>
            <person name="Glavina del Rio T."/>
            <person name="Dalin E."/>
            <person name="Tice H."/>
            <person name="Bruce D."/>
            <person name="Goodwin L."/>
            <person name="Pitluck S."/>
            <person name="Sims D."/>
            <person name="Brettin T."/>
            <person name="Detter J.C."/>
            <person name="Han C."/>
            <person name="Larimer F."/>
            <person name="Land M."/>
            <person name="Hauser L."/>
            <person name="Kyrpides N."/>
            <person name="Mikhailova N."/>
            <person name="Sayler G.S."/>
        </authorList>
    </citation>
    <scope>NUCLEOTIDE SEQUENCE [LARGE SCALE GENOMIC DNA]</scope>
    <source>
        <strain evidence="3">MZ1T</strain>
    </source>
</reference>
<evidence type="ECO:0000256" key="1">
    <source>
        <dbReference type="SAM" id="MobiDB-lite"/>
    </source>
</evidence>
<sequence length="142" mass="15418">MSPSRNAEGGPAGPTVAEGAPSAAGPSPDGLRELRDAMRQFAAERAWEPFHTPKNLAMALAGEAGEVIEHFQWLTAEQSMALPPATRDEVALELADVLLYLVRLGDVLGVDLADAARRKMRINAERYPIERAHGRADKHDRL</sequence>
<protein>
    <submittedName>
        <fullName evidence="2">MazG nucleotide pyrophosphohydrolase</fullName>
    </submittedName>
</protein>
<reference evidence="2 3" key="2">
    <citation type="journal article" date="2012" name="Stand. Genomic Sci.">
        <title>Complete genome sequence of Thauera aminoaromatica strain MZ1T.</title>
        <authorList>
            <person name="Jiang K."/>
            <person name="Sanseverino J."/>
            <person name="Chauhan A."/>
            <person name="Lucas S."/>
            <person name="Copeland A."/>
            <person name="Lapidus A."/>
            <person name="Del Rio T.G."/>
            <person name="Dalin E."/>
            <person name="Tice H."/>
            <person name="Bruce D."/>
            <person name="Goodwin L."/>
            <person name="Pitluck S."/>
            <person name="Sims D."/>
            <person name="Brettin T."/>
            <person name="Detter J.C."/>
            <person name="Han C."/>
            <person name="Chang Y.J."/>
            <person name="Larimer F."/>
            <person name="Land M."/>
            <person name="Hauser L."/>
            <person name="Kyrpides N.C."/>
            <person name="Mikhailova N."/>
            <person name="Moser S."/>
            <person name="Jegier P."/>
            <person name="Close D."/>
            <person name="Debruyn J.M."/>
            <person name="Wang Y."/>
            <person name="Layton A.C."/>
            <person name="Allen M.S."/>
            <person name="Sayler G.S."/>
        </authorList>
    </citation>
    <scope>NUCLEOTIDE SEQUENCE [LARGE SCALE GENOMIC DNA]</scope>
    <source>
        <strain evidence="2 3">MZ1T</strain>
    </source>
</reference>
<dbReference type="Gene3D" id="1.10.287.1080">
    <property type="entry name" value="MazG-like"/>
    <property type="match status" value="1"/>
</dbReference>
<gene>
    <name evidence="2" type="ordered locus">Tmz1t_1669</name>
</gene>
<dbReference type="STRING" id="85643.Tmz1t_1669"/>
<dbReference type="EMBL" id="CP001281">
    <property type="protein sequence ID" value="ACK54424.1"/>
    <property type="molecule type" value="Genomic_DNA"/>
</dbReference>
<evidence type="ECO:0000313" key="3">
    <source>
        <dbReference type="Proteomes" id="UP000002186"/>
    </source>
</evidence>
<dbReference type="Pfam" id="PF12643">
    <property type="entry name" value="MazG-like"/>
    <property type="match status" value="1"/>
</dbReference>
<dbReference type="HOGENOM" id="CLU_110454_1_0_4"/>
<dbReference type="OrthoDB" id="9791898at2"/>
<dbReference type="PANTHER" id="PTHR46523:SF1">
    <property type="entry name" value="DCTP PYROPHOSPHATASE 1"/>
    <property type="match status" value="1"/>
</dbReference>